<proteinExistence type="predicted"/>
<feature type="transmembrane region" description="Helical" evidence="6">
    <location>
        <begin position="418"/>
        <end position="438"/>
    </location>
</feature>
<dbReference type="PANTHER" id="PTHR30572">
    <property type="entry name" value="MEMBRANE COMPONENT OF TRANSPORTER-RELATED"/>
    <property type="match status" value="1"/>
</dbReference>
<dbReference type="EMBL" id="JAKFFV010000007">
    <property type="protein sequence ID" value="MCF2499230.1"/>
    <property type="molecule type" value="Genomic_DNA"/>
</dbReference>
<gene>
    <name evidence="9" type="ORF">L0661_12980</name>
</gene>
<comment type="subcellular location">
    <subcellularLocation>
        <location evidence="1">Cell membrane</location>
        <topology evidence="1">Multi-pass membrane protein</topology>
    </subcellularLocation>
</comment>
<name>A0A9X1QCJ5_9BACT</name>
<feature type="transmembrane region" description="Helical" evidence="6">
    <location>
        <begin position="278"/>
        <end position="300"/>
    </location>
</feature>
<feature type="transmembrane region" description="Helical" evidence="6">
    <location>
        <begin position="369"/>
        <end position="392"/>
    </location>
</feature>
<evidence type="ECO:0000259" key="7">
    <source>
        <dbReference type="Pfam" id="PF02687"/>
    </source>
</evidence>
<dbReference type="InterPro" id="IPR050250">
    <property type="entry name" value="Macrolide_Exporter_MacB"/>
</dbReference>
<feature type="domain" description="MacB-like periplasmic core" evidence="8">
    <location>
        <begin position="20"/>
        <end position="233"/>
    </location>
</feature>
<feature type="transmembrane region" description="Helical" evidence="6">
    <location>
        <begin position="321"/>
        <end position="349"/>
    </location>
</feature>
<comment type="caution">
    <text evidence="9">The sequence shown here is derived from an EMBL/GenBank/DDBJ whole genome shotgun (WGS) entry which is preliminary data.</text>
</comment>
<evidence type="ECO:0000259" key="8">
    <source>
        <dbReference type="Pfam" id="PF12704"/>
    </source>
</evidence>
<keyword evidence="5 6" id="KW-0472">Membrane</keyword>
<feature type="transmembrane region" description="Helical" evidence="6">
    <location>
        <begin position="21"/>
        <end position="41"/>
    </location>
</feature>
<evidence type="ECO:0000256" key="5">
    <source>
        <dbReference type="ARBA" id="ARBA00023136"/>
    </source>
</evidence>
<evidence type="ECO:0000256" key="1">
    <source>
        <dbReference type="ARBA" id="ARBA00004651"/>
    </source>
</evidence>
<dbReference type="GO" id="GO:0022857">
    <property type="term" value="F:transmembrane transporter activity"/>
    <property type="evidence" value="ECO:0007669"/>
    <property type="project" value="TreeGrafter"/>
</dbReference>
<dbReference type="Proteomes" id="UP001139411">
    <property type="component" value="Unassembled WGS sequence"/>
</dbReference>
<dbReference type="Pfam" id="PF02687">
    <property type="entry name" value="FtsX"/>
    <property type="match status" value="2"/>
</dbReference>
<evidence type="ECO:0000313" key="10">
    <source>
        <dbReference type="Proteomes" id="UP001139411"/>
    </source>
</evidence>
<feature type="domain" description="ABC3 transporter permease C-terminal" evidence="7">
    <location>
        <begin position="281"/>
        <end position="393"/>
    </location>
</feature>
<evidence type="ECO:0000256" key="6">
    <source>
        <dbReference type="SAM" id="Phobius"/>
    </source>
</evidence>
<feature type="domain" description="ABC3 transporter permease C-terminal" evidence="7">
    <location>
        <begin position="664"/>
        <end position="772"/>
    </location>
</feature>
<sequence>MIKNYLKIALRVLLKQRLYTSLNIGGLAIGLTTSLLVLLWVKDEMSFNKFHPNYDRIVKVMLNIATESQTTQTYELTAPPVAEAMKREIPGVVDATCSWQNKAVFTYGEKTNEETGLMADRTFLKIFNFPVLKGNAETALSKPNVILITQKFAEKYFGQADPVGKVIRIGNAEHCYIEGVLENVPSNSSLQFDFIRSMPDSMSTASWVEVKAHVFALLEPGVNMKKLRDQMKPITKRHMPEFVTGWSYFPYSLNDWHLRSHFENGIYTGGGRISYVRLFVVVAIFVLIISAINFTNLSIARATGRSKEVGIRKAIGAKKSALVAQFLGESFILTFLAGLISIGLIYAILPFFNDFLDKKITINWLDPSYSVSLLGVLLLTSLLAGFYPSFVLSAFKPVLVLKGAGLGNSAGPAWQRKALIIVQFTITSILMVGTGVVYQQIEFIKNRNPGYDQRDLVRVEARELSQVNRYRQARTTLSEVPGVEAFSSASATFQGTFGRNYVEWMNGQQRERNMFAVISGDHNLTSTLKMKIHSGREFSPLLASDSAGVIINQEAARRMNLADPVGKQIQVNGMEMTITGVVENFHIASVHQMIEPTVILFRPFQTRFFFARINKNDRAATLEQLKEIYESLLPGAIFSYQFVDQEYERMYQSEIQVGTLANWFSAVAIIISCLGLFGLASFSAERRTKEIGIRKVSGASVAEIFVLMNKDFIGLVLLSLLLAAYPAWYMMNLWLEKFAYHTRINEWIFVLCGLGTISIAIITVSYQSIKAALADPVKSLRHE</sequence>
<dbReference type="PANTHER" id="PTHR30572:SF18">
    <property type="entry name" value="ABC-TYPE MACROLIDE FAMILY EXPORT SYSTEM PERMEASE COMPONENT 2"/>
    <property type="match status" value="1"/>
</dbReference>
<feature type="transmembrane region" description="Helical" evidence="6">
    <location>
        <begin position="747"/>
        <end position="766"/>
    </location>
</feature>
<feature type="domain" description="MacB-like periplasmic core" evidence="8">
    <location>
        <begin position="419"/>
        <end position="620"/>
    </location>
</feature>
<reference evidence="9" key="1">
    <citation type="submission" date="2022-01" db="EMBL/GenBank/DDBJ databases">
        <title>Novel species in genus Dyadobacter.</title>
        <authorList>
            <person name="Ma C."/>
        </authorList>
    </citation>
    <scope>NUCLEOTIDE SEQUENCE</scope>
    <source>
        <strain evidence="9">CY357</strain>
    </source>
</reference>
<dbReference type="GO" id="GO:0005886">
    <property type="term" value="C:plasma membrane"/>
    <property type="evidence" value="ECO:0007669"/>
    <property type="project" value="UniProtKB-SubCell"/>
</dbReference>
<keyword evidence="2" id="KW-1003">Cell membrane</keyword>
<dbReference type="InterPro" id="IPR003838">
    <property type="entry name" value="ABC3_permease_C"/>
</dbReference>
<evidence type="ECO:0000256" key="4">
    <source>
        <dbReference type="ARBA" id="ARBA00022989"/>
    </source>
</evidence>
<keyword evidence="3 6" id="KW-0812">Transmembrane</keyword>
<evidence type="ECO:0000256" key="3">
    <source>
        <dbReference type="ARBA" id="ARBA00022692"/>
    </source>
</evidence>
<accession>A0A9X1QCJ5</accession>
<keyword evidence="4 6" id="KW-1133">Transmembrane helix</keyword>
<dbReference type="Pfam" id="PF12704">
    <property type="entry name" value="MacB_PCD"/>
    <property type="match status" value="2"/>
</dbReference>
<organism evidence="9 10">
    <name type="scientific">Dyadobacter chenhuakuii</name>
    <dbReference type="NCBI Taxonomy" id="2909339"/>
    <lineage>
        <taxon>Bacteria</taxon>
        <taxon>Pseudomonadati</taxon>
        <taxon>Bacteroidota</taxon>
        <taxon>Cytophagia</taxon>
        <taxon>Cytophagales</taxon>
        <taxon>Spirosomataceae</taxon>
        <taxon>Dyadobacter</taxon>
    </lineage>
</organism>
<evidence type="ECO:0000313" key="9">
    <source>
        <dbReference type="EMBL" id="MCF2499230.1"/>
    </source>
</evidence>
<dbReference type="RefSeq" id="WP_235178100.1">
    <property type="nucleotide sequence ID" value="NZ_JAKFFV010000007.1"/>
</dbReference>
<feature type="transmembrane region" description="Helical" evidence="6">
    <location>
        <begin position="712"/>
        <end position="735"/>
    </location>
</feature>
<dbReference type="InterPro" id="IPR025857">
    <property type="entry name" value="MacB_PCD"/>
</dbReference>
<protein>
    <submittedName>
        <fullName evidence="9">ABC transporter permease</fullName>
    </submittedName>
</protein>
<dbReference type="AlphaFoldDB" id="A0A9X1QCJ5"/>
<feature type="transmembrane region" description="Helical" evidence="6">
    <location>
        <begin position="663"/>
        <end position="684"/>
    </location>
</feature>
<evidence type="ECO:0000256" key="2">
    <source>
        <dbReference type="ARBA" id="ARBA00022475"/>
    </source>
</evidence>